<dbReference type="SUPFAM" id="SSF55073">
    <property type="entry name" value="Nucleotide cyclase"/>
    <property type="match status" value="1"/>
</dbReference>
<dbReference type="KEGG" id="swd:Swoo_0618"/>
<dbReference type="Pfam" id="PF00563">
    <property type="entry name" value="EAL"/>
    <property type="match status" value="1"/>
</dbReference>
<organism evidence="3 4">
    <name type="scientific">Shewanella woodyi (strain ATCC 51908 / MS32)</name>
    <dbReference type="NCBI Taxonomy" id="392500"/>
    <lineage>
        <taxon>Bacteria</taxon>
        <taxon>Pseudomonadati</taxon>
        <taxon>Pseudomonadota</taxon>
        <taxon>Gammaproteobacteria</taxon>
        <taxon>Alteromonadales</taxon>
        <taxon>Shewanellaceae</taxon>
        <taxon>Shewanella</taxon>
    </lineage>
</organism>
<dbReference type="InterPro" id="IPR029787">
    <property type="entry name" value="Nucleotide_cyclase"/>
</dbReference>
<dbReference type="eggNOG" id="COG5001">
    <property type="taxonomic scope" value="Bacteria"/>
</dbReference>
<dbReference type="Gene3D" id="3.30.70.270">
    <property type="match status" value="1"/>
</dbReference>
<dbReference type="Pfam" id="PF00990">
    <property type="entry name" value="GGDEF"/>
    <property type="match status" value="1"/>
</dbReference>
<gene>
    <name evidence="3" type="ordered locus">Swoo_0618</name>
</gene>
<dbReference type="GO" id="GO:0071111">
    <property type="term" value="F:cyclic-guanylate-specific phosphodiesterase activity"/>
    <property type="evidence" value="ECO:0007669"/>
    <property type="project" value="InterPro"/>
</dbReference>
<dbReference type="InterPro" id="IPR001633">
    <property type="entry name" value="EAL_dom"/>
</dbReference>
<feature type="domain" description="GGDEF" evidence="2">
    <location>
        <begin position="254"/>
        <end position="387"/>
    </location>
</feature>
<protein>
    <submittedName>
        <fullName evidence="3">Diguanylate cyclase/phosphodiesterase</fullName>
    </submittedName>
</protein>
<dbReference type="InterPro" id="IPR043128">
    <property type="entry name" value="Rev_trsase/Diguanyl_cyclase"/>
</dbReference>
<feature type="domain" description="EAL" evidence="1">
    <location>
        <begin position="395"/>
        <end position="642"/>
    </location>
</feature>
<proteinExistence type="predicted"/>
<accession>B1KDB3</accession>
<dbReference type="HOGENOM" id="CLU_426342_0_0_6"/>
<dbReference type="STRING" id="392500.Swoo_0618"/>
<sequence>MSAKKALNIVSDNEVANANSIDRSLFYSDSTSIKQTLEASLRSASLLELSSSISVDSNFVRDLKSIYQKTRFSVDIDTCVLFRFVNGLWWEVMPIIENHKFIEQCRWSKVPKNKVGTIESLFEIRDEVVNQRECGDESTDIFSLLSQGNIHFERFKTERGGVAFKPSGVKFFSQYDTAFLAYVAAIISFCVDKDISSHYLQEVYHSLQEIADNLNEQSSDEESISTMFLDPTTGLHSKLGFQRIIQYLIDKKQTNSFIVVLSLEISGGSINLLDEEVKRSFLKKAIVRLKSDIPDNNTLSILNSSEFAFIMLDSTTEEVISILTRVIDAFLNYLMVDGHPMPCELRAGYSCYPSCESEPNELLRMAYIALYQAKSTPSRKPVGYQDAIVQELRLHLELAHCLPRAIELQEFALYFQPIVNTTELDEPIQHYEALIRWDHPIKGVIPPDHFIEIAEKSGDIIAIGYWVIHEVCRCLSQPSVPQNVGVSINLSPVQFKEEMLVQNIAKIIKSYGISTNRITIEITESSAMQDNQLTKEMFSEFHAEGFKLSMDDFGTGYSSLSYLLNFHFDIIKIDKSFIDNTLVDVQYEIIAQTVVKLAHDLKLTVICEGIETDEQYKMVSDWQADMIQGYLISRPKLWSEFY</sequence>
<dbReference type="AlphaFoldDB" id="B1KDB3"/>
<dbReference type="InterPro" id="IPR000160">
    <property type="entry name" value="GGDEF_dom"/>
</dbReference>
<evidence type="ECO:0000259" key="2">
    <source>
        <dbReference type="PROSITE" id="PS50887"/>
    </source>
</evidence>
<dbReference type="InterPro" id="IPR050706">
    <property type="entry name" value="Cyclic-di-GMP_PDE-like"/>
</dbReference>
<dbReference type="Proteomes" id="UP000002168">
    <property type="component" value="Chromosome"/>
</dbReference>
<dbReference type="EMBL" id="CP000961">
    <property type="protein sequence ID" value="ACA84914.1"/>
    <property type="molecule type" value="Genomic_DNA"/>
</dbReference>
<dbReference type="PANTHER" id="PTHR33121:SF71">
    <property type="entry name" value="OXYGEN SENSOR PROTEIN DOSP"/>
    <property type="match status" value="1"/>
</dbReference>
<dbReference type="PANTHER" id="PTHR33121">
    <property type="entry name" value="CYCLIC DI-GMP PHOSPHODIESTERASE PDEF"/>
    <property type="match status" value="1"/>
</dbReference>
<evidence type="ECO:0000313" key="3">
    <source>
        <dbReference type="EMBL" id="ACA84914.1"/>
    </source>
</evidence>
<dbReference type="SMART" id="SM00052">
    <property type="entry name" value="EAL"/>
    <property type="match status" value="1"/>
</dbReference>
<dbReference type="SMART" id="SM00267">
    <property type="entry name" value="GGDEF"/>
    <property type="match status" value="1"/>
</dbReference>
<dbReference type="PROSITE" id="PS50887">
    <property type="entry name" value="GGDEF"/>
    <property type="match status" value="1"/>
</dbReference>
<dbReference type="PROSITE" id="PS50883">
    <property type="entry name" value="EAL"/>
    <property type="match status" value="1"/>
</dbReference>
<reference evidence="3 4" key="1">
    <citation type="submission" date="2008-02" db="EMBL/GenBank/DDBJ databases">
        <title>Complete sequence of Shewanella woodyi ATCC 51908.</title>
        <authorList>
            <consortium name="US DOE Joint Genome Institute"/>
            <person name="Copeland A."/>
            <person name="Lucas S."/>
            <person name="Lapidus A."/>
            <person name="Glavina del Rio T."/>
            <person name="Dalin E."/>
            <person name="Tice H."/>
            <person name="Bruce D."/>
            <person name="Goodwin L."/>
            <person name="Pitluck S."/>
            <person name="Sims D."/>
            <person name="Brettin T."/>
            <person name="Detter J.C."/>
            <person name="Han C."/>
            <person name="Kuske C.R."/>
            <person name="Schmutz J."/>
            <person name="Larimer F."/>
            <person name="Land M."/>
            <person name="Hauser L."/>
            <person name="Kyrpides N."/>
            <person name="Lykidis A."/>
            <person name="Zhao J.-S."/>
            <person name="Richardson P."/>
        </authorList>
    </citation>
    <scope>NUCLEOTIDE SEQUENCE [LARGE SCALE GENOMIC DNA]</scope>
    <source>
        <strain evidence="4">ATCC 51908 / MS32</strain>
    </source>
</reference>
<keyword evidence="4" id="KW-1185">Reference proteome</keyword>
<dbReference type="CDD" id="cd01948">
    <property type="entry name" value="EAL"/>
    <property type="match status" value="1"/>
</dbReference>
<dbReference type="Gene3D" id="3.20.20.450">
    <property type="entry name" value="EAL domain"/>
    <property type="match status" value="1"/>
</dbReference>
<evidence type="ECO:0000259" key="1">
    <source>
        <dbReference type="PROSITE" id="PS50883"/>
    </source>
</evidence>
<name>B1KDB3_SHEWM</name>
<dbReference type="SUPFAM" id="SSF141868">
    <property type="entry name" value="EAL domain-like"/>
    <property type="match status" value="1"/>
</dbReference>
<evidence type="ECO:0000313" key="4">
    <source>
        <dbReference type="Proteomes" id="UP000002168"/>
    </source>
</evidence>
<dbReference type="InterPro" id="IPR035919">
    <property type="entry name" value="EAL_sf"/>
</dbReference>
<dbReference type="RefSeq" id="WP_012323262.1">
    <property type="nucleotide sequence ID" value="NC_010506.1"/>
</dbReference>